<comment type="similarity">
    <text evidence="1">Belongs to the vitamin uptake transporter (VUT/ECF) (TC 2.A.88) family. Q precursor transporter subfamily.</text>
</comment>
<keyword evidence="1" id="KW-1133">Transmembrane helix</keyword>
<name>A0A6J4RQ94_9ACTN</name>
<comment type="subcellular location">
    <subcellularLocation>
        <location evidence="1">Cell membrane</location>
        <topology evidence="1">Multi-pass membrane protein</topology>
    </subcellularLocation>
</comment>
<feature type="transmembrane region" description="Helical" evidence="1">
    <location>
        <begin position="119"/>
        <end position="139"/>
    </location>
</feature>
<gene>
    <name evidence="2" type="ORF">AVDCRST_MAG25-2183</name>
</gene>
<dbReference type="InterPro" id="IPR003744">
    <property type="entry name" value="YhhQ"/>
</dbReference>
<dbReference type="AlphaFoldDB" id="A0A6J4RQ94"/>
<organism evidence="2">
    <name type="scientific">uncultured Rubrobacteraceae bacterium</name>
    <dbReference type="NCBI Taxonomy" id="349277"/>
    <lineage>
        <taxon>Bacteria</taxon>
        <taxon>Bacillati</taxon>
        <taxon>Actinomycetota</taxon>
        <taxon>Rubrobacteria</taxon>
        <taxon>Rubrobacterales</taxon>
        <taxon>Rubrobacteraceae</taxon>
        <taxon>environmental samples</taxon>
    </lineage>
</organism>
<feature type="transmembrane region" description="Helical" evidence="1">
    <location>
        <begin position="167"/>
        <end position="188"/>
    </location>
</feature>
<dbReference type="Pfam" id="PF02592">
    <property type="entry name" value="Vut_1"/>
    <property type="match status" value="1"/>
</dbReference>
<evidence type="ECO:0000313" key="2">
    <source>
        <dbReference type="EMBL" id="CAA9473497.1"/>
    </source>
</evidence>
<keyword evidence="1" id="KW-0812">Transmembrane</keyword>
<protein>
    <recommendedName>
        <fullName evidence="1">Probable queuosine precursor transporter</fullName>
        <shortName evidence="1">Q precursor transporter</shortName>
    </recommendedName>
</protein>
<keyword evidence="1" id="KW-0813">Transport</keyword>
<comment type="function">
    <text evidence="1">Involved in the import of queuosine (Q) precursors, required for Q precursor salvage.</text>
</comment>
<sequence>MSDRSMVGERDERYSLAFVVVVAVFVTCLVVANVTAVKLVGVFGLVLDAGTLIFPLSYIFGDILTEVYGFRAARRVIWLAFLCNLLAVGVISLAGALPPAPIWEGQEAYETILGYAPRLLAASFVAYLVGSLANSYVLAKLKVATEGRHLWARTIGSTIVGQGLDSAIFVSLAFVGTIPAGAIIPIILTQWVLKSAYEALATPFTYLIVNRLKRREGVDVYDRDTSFNPLPLGR</sequence>
<keyword evidence="1" id="KW-1003">Cell membrane</keyword>
<dbReference type="GO" id="GO:0022857">
    <property type="term" value="F:transmembrane transporter activity"/>
    <property type="evidence" value="ECO:0007669"/>
    <property type="project" value="UniProtKB-UniRule"/>
</dbReference>
<keyword evidence="1" id="KW-0472">Membrane</keyword>
<dbReference type="PANTHER" id="PTHR34300:SF2">
    <property type="entry name" value="QUEUOSINE PRECURSOR TRANSPORTER-RELATED"/>
    <property type="match status" value="1"/>
</dbReference>
<feature type="transmembrane region" description="Helical" evidence="1">
    <location>
        <begin position="76"/>
        <end position="99"/>
    </location>
</feature>
<reference evidence="2" key="1">
    <citation type="submission" date="2020-02" db="EMBL/GenBank/DDBJ databases">
        <authorList>
            <person name="Meier V. D."/>
        </authorList>
    </citation>
    <scope>NUCLEOTIDE SEQUENCE</scope>
    <source>
        <strain evidence="2">AVDCRST_MAG25</strain>
    </source>
</reference>
<evidence type="ECO:0000256" key="1">
    <source>
        <dbReference type="HAMAP-Rule" id="MF_02088"/>
    </source>
</evidence>
<dbReference type="GO" id="GO:0005886">
    <property type="term" value="C:plasma membrane"/>
    <property type="evidence" value="ECO:0007669"/>
    <property type="project" value="UniProtKB-SubCell"/>
</dbReference>
<feature type="transmembrane region" description="Helical" evidence="1">
    <location>
        <begin position="14"/>
        <end position="36"/>
    </location>
</feature>
<proteinExistence type="inferred from homology"/>
<feature type="transmembrane region" description="Helical" evidence="1">
    <location>
        <begin position="42"/>
        <end position="64"/>
    </location>
</feature>
<accession>A0A6J4RQ94</accession>
<dbReference type="EMBL" id="CADCVI010000139">
    <property type="protein sequence ID" value="CAA9473497.1"/>
    <property type="molecule type" value="Genomic_DNA"/>
</dbReference>
<dbReference type="NCBIfam" id="TIGR00697">
    <property type="entry name" value="queuosine precursor transporter"/>
    <property type="match status" value="1"/>
</dbReference>
<dbReference type="HAMAP" id="MF_02088">
    <property type="entry name" value="Q_prec_transport"/>
    <property type="match status" value="1"/>
</dbReference>
<dbReference type="PANTHER" id="PTHR34300">
    <property type="entry name" value="QUEUOSINE PRECURSOR TRANSPORTER-RELATED"/>
    <property type="match status" value="1"/>
</dbReference>